<dbReference type="Proteomes" id="UP000236291">
    <property type="component" value="Unassembled WGS sequence"/>
</dbReference>
<reference evidence="3 4" key="2">
    <citation type="journal article" date="2017" name="Front. Plant Sci.">
        <title>Gene Classification and Mining of Molecular Markers Useful in Red Clover (Trifolium pratense) Breeding.</title>
        <authorList>
            <person name="Istvanek J."/>
            <person name="Dluhosova J."/>
            <person name="Dluhos P."/>
            <person name="Patkova L."/>
            <person name="Nedelnik J."/>
            <person name="Repkova J."/>
        </authorList>
    </citation>
    <scope>NUCLEOTIDE SEQUENCE [LARGE SCALE GENOMIC DNA]</scope>
    <source>
        <strain evidence="4">cv. Tatra</strain>
        <tissue evidence="3">Young leaves</tissue>
    </source>
</reference>
<dbReference type="GO" id="GO:0006075">
    <property type="term" value="P:(1-&gt;3)-beta-D-glucan biosynthetic process"/>
    <property type="evidence" value="ECO:0007669"/>
    <property type="project" value="InterPro"/>
</dbReference>
<evidence type="ECO:0000313" key="4">
    <source>
        <dbReference type="Proteomes" id="UP000236291"/>
    </source>
</evidence>
<name>A0A2K3P0S5_TRIPR</name>
<dbReference type="Pfam" id="PF02364">
    <property type="entry name" value="Glucan_synthase"/>
    <property type="match status" value="1"/>
</dbReference>
<dbReference type="GO" id="GO:0000148">
    <property type="term" value="C:1,3-beta-D-glucan synthase complex"/>
    <property type="evidence" value="ECO:0007669"/>
    <property type="project" value="InterPro"/>
</dbReference>
<sequence>RVRFHYGHPDVFDRLFHLTRGGVSKASRVINLSEDIFAGFNSTLREGSVTHHEYIQVGKGRDVGLNQISMFEAKIANGNGEQTLSRDVYRLGHRFDFFRMLSCYFTTVGFYFSTLITVLTVYVFLYGRLYLVLSGLEEGLSAQKAIRDNKPLQVALASQSFVQIGFLMALPMLMEIGLERGFRTALSEFILMQLQLAPVFFTFSLGTKTHYFGRTLLHGGAKYRPTGRGFVVFHAKFADNYRLYSRSHFVKGIELMILLVIYEIFSHSYKSAVAYVLITVSMWFMVGTWLFAPFLFNPSGFEWQKIVDDWTDWNKWISNRGGIGVPPEKSWESWWEEEQDHLQYSGIRGIIVEIILSLRFFIYQYGLVYGISWLVIFGILFVMKTVSIGRRKFSANFQLVFRLIKGMIFVTFVAILVILIALPHMTLQDIVVCILAFMPTGWGILQIAQALKPIVRRAGFWGSVKTLARGYEIVMGLLLFTPVAFLAWFPFVSEFQTRMLFNQAFSRGLQISRILGGQRKERASRNKE</sequence>
<dbReference type="AlphaFoldDB" id="A0A2K3P0S5"/>
<feature type="transmembrane region" description="Helical" evidence="1">
    <location>
        <begin position="248"/>
        <end position="265"/>
    </location>
</feature>
<feature type="transmembrane region" description="Helical" evidence="1">
    <location>
        <begin position="403"/>
        <end position="423"/>
    </location>
</feature>
<evidence type="ECO:0000313" key="3">
    <source>
        <dbReference type="EMBL" id="PNY08894.1"/>
    </source>
</evidence>
<feature type="transmembrane region" description="Helical" evidence="1">
    <location>
        <begin position="362"/>
        <end position="382"/>
    </location>
</feature>
<evidence type="ECO:0000256" key="1">
    <source>
        <dbReference type="SAM" id="Phobius"/>
    </source>
</evidence>
<dbReference type="EMBL" id="ASHM01002801">
    <property type="protein sequence ID" value="PNY08894.1"/>
    <property type="molecule type" value="Genomic_DNA"/>
</dbReference>
<feature type="transmembrane region" description="Helical" evidence="1">
    <location>
        <begin position="272"/>
        <end position="296"/>
    </location>
</feature>
<dbReference type="GO" id="GO:0005886">
    <property type="term" value="C:plasma membrane"/>
    <property type="evidence" value="ECO:0007669"/>
    <property type="project" value="TreeGrafter"/>
</dbReference>
<keyword evidence="1" id="KW-0812">Transmembrane</keyword>
<feature type="non-terminal residue" evidence="3">
    <location>
        <position position="1"/>
    </location>
</feature>
<comment type="caution">
    <text evidence="3">The sequence shown here is derived from an EMBL/GenBank/DDBJ whole genome shotgun (WGS) entry which is preliminary data.</text>
</comment>
<dbReference type="ExpressionAtlas" id="A0A2K3P0S5">
    <property type="expression patterns" value="baseline"/>
</dbReference>
<keyword evidence="1" id="KW-1133">Transmembrane helix</keyword>
<gene>
    <name evidence="3" type="ORF">L195_g005432</name>
</gene>
<reference evidence="3 4" key="1">
    <citation type="journal article" date="2014" name="Am. J. Bot.">
        <title>Genome assembly and annotation for red clover (Trifolium pratense; Fabaceae).</title>
        <authorList>
            <person name="Istvanek J."/>
            <person name="Jaros M."/>
            <person name="Krenek A."/>
            <person name="Repkova J."/>
        </authorList>
    </citation>
    <scope>NUCLEOTIDE SEQUENCE [LARGE SCALE GENOMIC DNA]</scope>
    <source>
        <strain evidence="4">cv. Tatra</strain>
        <tissue evidence="3">Young leaves</tissue>
    </source>
</reference>
<feature type="transmembrane region" description="Helical" evidence="1">
    <location>
        <begin position="429"/>
        <end position="451"/>
    </location>
</feature>
<feature type="transmembrane region" description="Helical" evidence="1">
    <location>
        <begin position="154"/>
        <end position="173"/>
    </location>
</feature>
<feature type="transmembrane region" description="Helical" evidence="1">
    <location>
        <begin position="471"/>
        <end position="491"/>
    </location>
</feature>
<protein>
    <submittedName>
        <fullName evidence="3">Callose synthase 3-like protein</fullName>
    </submittedName>
</protein>
<accession>A0A2K3P0S5</accession>
<dbReference type="InterPro" id="IPR003440">
    <property type="entry name" value="Glyco_trans_48_dom"/>
</dbReference>
<proteinExistence type="predicted"/>
<dbReference type="GO" id="GO:0003843">
    <property type="term" value="F:1,3-beta-D-glucan synthase activity"/>
    <property type="evidence" value="ECO:0007669"/>
    <property type="project" value="InterPro"/>
</dbReference>
<keyword evidence="1" id="KW-0472">Membrane</keyword>
<organism evidence="3 4">
    <name type="scientific">Trifolium pratense</name>
    <name type="common">Red clover</name>
    <dbReference type="NCBI Taxonomy" id="57577"/>
    <lineage>
        <taxon>Eukaryota</taxon>
        <taxon>Viridiplantae</taxon>
        <taxon>Streptophyta</taxon>
        <taxon>Embryophyta</taxon>
        <taxon>Tracheophyta</taxon>
        <taxon>Spermatophyta</taxon>
        <taxon>Magnoliopsida</taxon>
        <taxon>eudicotyledons</taxon>
        <taxon>Gunneridae</taxon>
        <taxon>Pentapetalae</taxon>
        <taxon>rosids</taxon>
        <taxon>fabids</taxon>
        <taxon>Fabales</taxon>
        <taxon>Fabaceae</taxon>
        <taxon>Papilionoideae</taxon>
        <taxon>50 kb inversion clade</taxon>
        <taxon>NPAAA clade</taxon>
        <taxon>Hologalegina</taxon>
        <taxon>IRL clade</taxon>
        <taxon>Trifolieae</taxon>
        <taxon>Trifolium</taxon>
    </lineage>
</organism>
<feature type="transmembrane region" description="Helical" evidence="1">
    <location>
        <begin position="185"/>
        <end position="206"/>
    </location>
</feature>
<dbReference type="PANTHER" id="PTHR12741">
    <property type="entry name" value="LYST-INTERACTING PROTEIN LIP5 DOPAMINE RESPONSIVE PROTEIN DRG-1"/>
    <property type="match status" value="1"/>
</dbReference>
<dbReference type="PANTHER" id="PTHR12741:SF108">
    <property type="entry name" value="1,3-BETA-GLUCAN SYNTHASE"/>
    <property type="match status" value="1"/>
</dbReference>
<evidence type="ECO:0000259" key="2">
    <source>
        <dbReference type="Pfam" id="PF02364"/>
    </source>
</evidence>
<dbReference type="STRING" id="57577.A0A2K3P0S5"/>
<feature type="domain" description="Glycosyl transferase 48" evidence="2">
    <location>
        <begin position="2"/>
        <end position="353"/>
    </location>
</feature>
<feature type="transmembrane region" description="Helical" evidence="1">
    <location>
        <begin position="103"/>
        <end position="125"/>
    </location>
</feature>